<keyword evidence="8" id="KW-1185">Reference proteome</keyword>
<reference evidence="7 8" key="1">
    <citation type="submission" date="2020-03" db="EMBL/GenBank/DDBJ databases">
        <title>Sequencing the genomes of 1000 actinobacteria strains.</title>
        <authorList>
            <person name="Klenk H.-P."/>
        </authorList>
    </citation>
    <scope>NUCLEOTIDE SEQUENCE [LARGE SCALE GENOMIC DNA]</scope>
    <source>
        <strain evidence="7 8">DSM 45668</strain>
    </source>
</reference>
<gene>
    <name evidence="7" type="ORF">FHX46_000998</name>
</gene>
<dbReference type="Gene3D" id="3.40.50.720">
    <property type="entry name" value="NAD(P)-binding Rossmann-like Domain"/>
    <property type="match status" value="1"/>
</dbReference>
<dbReference type="SUPFAM" id="SSF51735">
    <property type="entry name" value="NAD(P)-binding Rossmann-fold domains"/>
    <property type="match status" value="1"/>
</dbReference>
<accession>A0ABX0SNC1</accession>
<evidence type="ECO:0000259" key="6">
    <source>
        <dbReference type="SMART" id="SM00829"/>
    </source>
</evidence>
<dbReference type="Pfam" id="PF00107">
    <property type="entry name" value="ADH_zinc_N"/>
    <property type="match status" value="1"/>
</dbReference>
<dbReference type="RefSeq" id="WP_167111070.1">
    <property type="nucleotide sequence ID" value="NZ_JAANOU010000001.1"/>
</dbReference>
<comment type="cofactor">
    <cofactor evidence="1 5">
        <name>Zn(2+)</name>
        <dbReference type="ChEBI" id="CHEBI:29105"/>
    </cofactor>
</comment>
<dbReference type="EMBL" id="JAANOU010000001">
    <property type="protein sequence ID" value="NIH78468.1"/>
    <property type="molecule type" value="Genomic_DNA"/>
</dbReference>
<dbReference type="PROSITE" id="PS00059">
    <property type="entry name" value="ADH_ZINC"/>
    <property type="match status" value="1"/>
</dbReference>
<dbReference type="Pfam" id="PF08240">
    <property type="entry name" value="ADH_N"/>
    <property type="match status" value="1"/>
</dbReference>
<proteinExistence type="inferred from homology"/>
<dbReference type="Proteomes" id="UP000754495">
    <property type="component" value="Unassembled WGS sequence"/>
</dbReference>
<evidence type="ECO:0000256" key="1">
    <source>
        <dbReference type="ARBA" id="ARBA00001947"/>
    </source>
</evidence>
<protein>
    <submittedName>
        <fullName evidence="7">2-desacetyl-2-hydroxyethyl bacteriochlorophyllide A dehydrogenase</fullName>
    </submittedName>
</protein>
<dbReference type="SMART" id="SM00829">
    <property type="entry name" value="PKS_ER"/>
    <property type="match status" value="1"/>
</dbReference>
<dbReference type="InterPro" id="IPR013149">
    <property type="entry name" value="ADH-like_C"/>
</dbReference>
<dbReference type="InterPro" id="IPR020843">
    <property type="entry name" value="ER"/>
</dbReference>
<dbReference type="InterPro" id="IPR013154">
    <property type="entry name" value="ADH-like_N"/>
</dbReference>
<dbReference type="PANTHER" id="PTHR43401:SF5">
    <property type="entry name" value="ALCOHOL DEHYDROGENASE-RELATED"/>
    <property type="match status" value="1"/>
</dbReference>
<keyword evidence="3 5" id="KW-0862">Zinc</keyword>
<evidence type="ECO:0000256" key="5">
    <source>
        <dbReference type="RuleBase" id="RU361277"/>
    </source>
</evidence>
<dbReference type="InterPro" id="IPR050129">
    <property type="entry name" value="Zn_alcohol_dh"/>
</dbReference>
<dbReference type="Gene3D" id="3.90.180.10">
    <property type="entry name" value="Medium-chain alcohol dehydrogenases, catalytic domain"/>
    <property type="match status" value="1"/>
</dbReference>
<organism evidence="7 8">
    <name type="scientific">Amycolatopsis viridis</name>
    <dbReference type="NCBI Taxonomy" id="185678"/>
    <lineage>
        <taxon>Bacteria</taxon>
        <taxon>Bacillati</taxon>
        <taxon>Actinomycetota</taxon>
        <taxon>Actinomycetes</taxon>
        <taxon>Pseudonocardiales</taxon>
        <taxon>Pseudonocardiaceae</taxon>
        <taxon>Amycolatopsis</taxon>
    </lineage>
</organism>
<name>A0ABX0SNC1_9PSEU</name>
<evidence type="ECO:0000256" key="4">
    <source>
        <dbReference type="ARBA" id="ARBA00023002"/>
    </source>
</evidence>
<sequence>MKAIVIDRPGEFALRTVADPRPGPREVIVRVDHCGVCGTDLHVVEGNFASTRYPLVPGHELAGEIVAVGPEVSAWKVGDRVVADPSFQCGLCRQCRLGQDNLCDHFGGTGLTLDGGCAEFVRVAQDKAFRVPDGMPAAWATLAEPLACALRGLDRLPRHAGSSYLVYGAGTMGLLLAQLAARGGASRVDVVDVHERRRADAKRFAADAAVASADELDRGAWDVVIDATGVPAAIADGLGRVVRGGTFLQFGVAPQDAAVTVSPARLAADEITILGSMGIRGTFGRALDLLARGDVIAADEMVTHQFPLDAYADALAAVRSGAGIKVQVTPSGVPAGKDGVA</sequence>
<feature type="domain" description="Enoyl reductase (ER)" evidence="6">
    <location>
        <begin position="7"/>
        <end position="328"/>
    </location>
</feature>
<evidence type="ECO:0000313" key="8">
    <source>
        <dbReference type="Proteomes" id="UP000754495"/>
    </source>
</evidence>
<keyword evidence="2 5" id="KW-0479">Metal-binding</keyword>
<dbReference type="InterPro" id="IPR002328">
    <property type="entry name" value="ADH_Zn_CS"/>
</dbReference>
<evidence type="ECO:0000313" key="7">
    <source>
        <dbReference type="EMBL" id="NIH78468.1"/>
    </source>
</evidence>
<comment type="caution">
    <text evidence="7">The sequence shown here is derived from an EMBL/GenBank/DDBJ whole genome shotgun (WGS) entry which is preliminary data.</text>
</comment>
<keyword evidence="4" id="KW-0560">Oxidoreductase</keyword>
<dbReference type="PANTHER" id="PTHR43401">
    <property type="entry name" value="L-THREONINE 3-DEHYDROGENASE"/>
    <property type="match status" value="1"/>
</dbReference>
<dbReference type="InterPro" id="IPR011032">
    <property type="entry name" value="GroES-like_sf"/>
</dbReference>
<dbReference type="InterPro" id="IPR036291">
    <property type="entry name" value="NAD(P)-bd_dom_sf"/>
</dbReference>
<evidence type="ECO:0000256" key="3">
    <source>
        <dbReference type="ARBA" id="ARBA00022833"/>
    </source>
</evidence>
<dbReference type="SUPFAM" id="SSF50129">
    <property type="entry name" value="GroES-like"/>
    <property type="match status" value="1"/>
</dbReference>
<comment type="similarity">
    <text evidence="5">Belongs to the zinc-containing alcohol dehydrogenase family.</text>
</comment>
<evidence type="ECO:0000256" key="2">
    <source>
        <dbReference type="ARBA" id="ARBA00022723"/>
    </source>
</evidence>